<dbReference type="AlphaFoldDB" id="A0A445GCW7"/>
<dbReference type="Gramene" id="XM_028351411.1">
    <property type="protein sequence ID" value="XP_028207212.1"/>
    <property type="gene ID" value="LOC114390610"/>
</dbReference>
<evidence type="ECO:0000256" key="6">
    <source>
        <dbReference type="ARBA" id="ARBA00023125"/>
    </source>
</evidence>
<dbReference type="PROSITE" id="PS51005">
    <property type="entry name" value="NAC"/>
    <property type="match status" value="1"/>
</dbReference>
<keyword evidence="4" id="KW-1133">Transmembrane helix</keyword>
<dbReference type="GO" id="GO:0006355">
    <property type="term" value="P:regulation of DNA-templated transcription"/>
    <property type="evidence" value="ECO:0007669"/>
    <property type="project" value="InterPro"/>
</dbReference>
<keyword evidence="5" id="KW-0805">Transcription regulation</keyword>
<keyword evidence="9" id="KW-0804">Transcription</keyword>
<comment type="subcellular location">
    <subcellularLocation>
        <location evidence="2">Membrane</location>
        <topology evidence="2">Single-pass membrane protein</topology>
    </subcellularLocation>
    <subcellularLocation>
        <location evidence="1">Nucleus</location>
    </subcellularLocation>
</comment>
<evidence type="ECO:0000256" key="3">
    <source>
        <dbReference type="ARBA" id="ARBA00022692"/>
    </source>
</evidence>
<dbReference type="PANTHER" id="PTHR31744:SF216">
    <property type="entry name" value="NAC TRANSCRIPTION FACTOR"/>
    <property type="match status" value="1"/>
</dbReference>
<dbReference type="InterPro" id="IPR036093">
    <property type="entry name" value="NAC_dom_sf"/>
</dbReference>
<evidence type="ECO:0000256" key="10">
    <source>
        <dbReference type="ARBA" id="ARBA00023242"/>
    </source>
</evidence>
<evidence type="ECO:0000313" key="13">
    <source>
        <dbReference type="Proteomes" id="UP000289340"/>
    </source>
</evidence>
<keyword evidence="7" id="KW-0472">Membrane</keyword>
<keyword evidence="8" id="KW-0010">Activator</keyword>
<reference evidence="12 13" key="1">
    <citation type="submission" date="2018-09" db="EMBL/GenBank/DDBJ databases">
        <title>A high-quality reference genome of wild soybean provides a powerful tool to mine soybean genomes.</title>
        <authorList>
            <person name="Xie M."/>
            <person name="Chung C.Y.L."/>
            <person name="Li M.-W."/>
            <person name="Wong F.-L."/>
            <person name="Chan T.-F."/>
            <person name="Lam H.-M."/>
        </authorList>
    </citation>
    <scope>NUCLEOTIDE SEQUENCE [LARGE SCALE GENOMIC DNA]</scope>
    <source>
        <strain evidence="13">cv. W05</strain>
        <tissue evidence="12">Hypocotyl of etiolated seedlings</tissue>
    </source>
</reference>
<dbReference type="SUPFAM" id="SSF101941">
    <property type="entry name" value="NAC domain"/>
    <property type="match status" value="1"/>
</dbReference>
<proteinExistence type="predicted"/>
<accession>A0A445GCW7</accession>
<evidence type="ECO:0000256" key="1">
    <source>
        <dbReference type="ARBA" id="ARBA00004123"/>
    </source>
</evidence>
<dbReference type="GO" id="GO:0000976">
    <property type="term" value="F:transcription cis-regulatory region binding"/>
    <property type="evidence" value="ECO:0007669"/>
    <property type="project" value="UniProtKB-ARBA"/>
</dbReference>
<dbReference type="EMBL" id="QZWG01000016">
    <property type="protein sequence ID" value="RZB59106.1"/>
    <property type="molecule type" value="Genomic_DNA"/>
</dbReference>
<keyword evidence="13" id="KW-1185">Reference proteome</keyword>
<keyword evidence="3" id="KW-0812">Transmembrane</keyword>
<evidence type="ECO:0000313" key="12">
    <source>
        <dbReference type="EMBL" id="RZB59106.1"/>
    </source>
</evidence>
<sequence length="431" mass="49623">MDDIVGYGFRPTDEELVKFYLKHKLLDDDPCVHVILDVDLCEVEPWDVPLLLADSAVRFNGREWFFFSPVDYKYSNSKRVNRTTKCGFWKPTGKDRGIRSKDTNNVIGTKKTLVYYQGRVSSGVKSNWVIHEYHAVTFHESQRTFVLCRLMKKPGKTTEGGTDALICDEGGPSRSMVSDYENQATTQGIPSGGTFTGMETTFQGMHLAEKYFSPTQQSPTGIEQEEPSFTNYPFNNAYFRNEDNFMQTPFETKEEDAFLNSIFVDENLVINEESMHAFVNSSTQSESLRRVYCESSDTDAEVVSERDDNIVDVSTMCNEYPNSDGYYSSERFESSHGAVQDSLCLLSTNHEANQETMESILQNNFWGMEQSYCDSTANKPLEINYTEISSSPSTRRRWINQYHPRPDYFTSQKTDEDLRHRGRFQTMQYRM</sequence>
<organism evidence="12 13">
    <name type="scientific">Glycine soja</name>
    <name type="common">Wild soybean</name>
    <dbReference type="NCBI Taxonomy" id="3848"/>
    <lineage>
        <taxon>Eukaryota</taxon>
        <taxon>Viridiplantae</taxon>
        <taxon>Streptophyta</taxon>
        <taxon>Embryophyta</taxon>
        <taxon>Tracheophyta</taxon>
        <taxon>Spermatophyta</taxon>
        <taxon>Magnoliopsida</taxon>
        <taxon>eudicotyledons</taxon>
        <taxon>Gunneridae</taxon>
        <taxon>Pentapetalae</taxon>
        <taxon>rosids</taxon>
        <taxon>fabids</taxon>
        <taxon>Fabales</taxon>
        <taxon>Fabaceae</taxon>
        <taxon>Papilionoideae</taxon>
        <taxon>50 kb inversion clade</taxon>
        <taxon>NPAAA clade</taxon>
        <taxon>indigoferoid/millettioid clade</taxon>
        <taxon>Phaseoleae</taxon>
        <taxon>Glycine</taxon>
        <taxon>Glycine subgen. Soja</taxon>
    </lineage>
</organism>
<feature type="domain" description="NAC" evidence="11">
    <location>
        <begin position="3"/>
        <end position="153"/>
    </location>
</feature>
<evidence type="ECO:0000256" key="2">
    <source>
        <dbReference type="ARBA" id="ARBA00004167"/>
    </source>
</evidence>
<dbReference type="Proteomes" id="UP000289340">
    <property type="component" value="Chromosome 16"/>
</dbReference>
<keyword evidence="10" id="KW-0539">Nucleus</keyword>
<evidence type="ECO:0000256" key="5">
    <source>
        <dbReference type="ARBA" id="ARBA00023015"/>
    </source>
</evidence>
<evidence type="ECO:0000256" key="8">
    <source>
        <dbReference type="ARBA" id="ARBA00023159"/>
    </source>
</evidence>
<evidence type="ECO:0000256" key="4">
    <source>
        <dbReference type="ARBA" id="ARBA00022989"/>
    </source>
</evidence>
<dbReference type="GO" id="GO:0005634">
    <property type="term" value="C:nucleus"/>
    <property type="evidence" value="ECO:0007669"/>
    <property type="project" value="UniProtKB-SubCell"/>
</dbReference>
<name>A0A445GCW7_GLYSO</name>
<dbReference type="Gene3D" id="2.170.150.80">
    <property type="entry name" value="NAC domain"/>
    <property type="match status" value="1"/>
</dbReference>
<evidence type="ECO:0000256" key="9">
    <source>
        <dbReference type="ARBA" id="ARBA00023163"/>
    </source>
</evidence>
<protein>
    <submittedName>
        <fullName evidence="12">Protein NTM1-like 9</fullName>
    </submittedName>
</protein>
<dbReference type="InterPro" id="IPR003441">
    <property type="entry name" value="NAC-dom"/>
</dbReference>
<dbReference type="Pfam" id="PF02365">
    <property type="entry name" value="NAM"/>
    <property type="match status" value="1"/>
</dbReference>
<evidence type="ECO:0000256" key="7">
    <source>
        <dbReference type="ARBA" id="ARBA00023136"/>
    </source>
</evidence>
<comment type="caution">
    <text evidence="12">The sequence shown here is derived from an EMBL/GenBank/DDBJ whole genome shotgun (WGS) entry which is preliminary data.</text>
</comment>
<dbReference type="GO" id="GO:0016020">
    <property type="term" value="C:membrane"/>
    <property type="evidence" value="ECO:0007669"/>
    <property type="project" value="UniProtKB-SubCell"/>
</dbReference>
<keyword evidence="6" id="KW-0238">DNA-binding</keyword>
<dbReference type="PANTHER" id="PTHR31744">
    <property type="entry name" value="PROTEIN CUP-SHAPED COTYLEDON 2-RELATED"/>
    <property type="match status" value="1"/>
</dbReference>
<gene>
    <name evidence="12" type="ORF">D0Y65_042413</name>
</gene>
<evidence type="ECO:0000259" key="11">
    <source>
        <dbReference type="PROSITE" id="PS51005"/>
    </source>
</evidence>